<comment type="caution">
    <text evidence="2">The sequence shown here is derived from an EMBL/GenBank/DDBJ whole genome shotgun (WGS) entry which is preliminary data.</text>
</comment>
<dbReference type="RefSeq" id="WP_151001878.1">
    <property type="nucleotide sequence ID" value="NZ_BPQY01000789.1"/>
</dbReference>
<keyword evidence="1" id="KW-0732">Signal</keyword>
<gene>
    <name evidence="2" type="ORF">F6X53_19615</name>
</gene>
<protein>
    <submittedName>
        <fullName evidence="2">Uncharacterized protein</fullName>
    </submittedName>
</protein>
<name>A0A6L3SUI7_9HYPH</name>
<reference evidence="2 3" key="1">
    <citation type="submission" date="2019-09" db="EMBL/GenBank/DDBJ databases">
        <title>YIM 48816 draft genome.</title>
        <authorList>
            <person name="Jiang L."/>
        </authorList>
    </citation>
    <scope>NUCLEOTIDE SEQUENCE [LARGE SCALE GENOMIC DNA]</scope>
    <source>
        <strain evidence="2 3">YIM 48816</strain>
    </source>
</reference>
<feature type="chain" id="PRO_5026785557" evidence="1">
    <location>
        <begin position="26"/>
        <end position="85"/>
    </location>
</feature>
<evidence type="ECO:0000313" key="2">
    <source>
        <dbReference type="EMBL" id="KAB1077296.1"/>
    </source>
</evidence>
<dbReference type="EMBL" id="VZZK01000022">
    <property type="protein sequence ID" value="KAB1077296.1"/>
    <property type="molecule type" value="Genomic_DNA"/>
</dbReference>
<dbReference type="Proteomes" id="UP000474159">
    <property type="component" value="Unassembled WGS sequence"/>
</dbReference>
<feature type="signal peptide" evidence="1">
    <location>
        <begin position="1"/>
        <end position="25"/>
    </location>
</feature>
<sequence>MKTSLSAASLALGIVLALPAAPALAEGRKPVATPSREAAGQNFASRMNRLDALMGAPPSASLLSRAAAPGAVRRTGRIRDANAER</sequence>
<keyword evidence="3" id="KW-1185">Reference proteome</keyword>
<dbReference type="AlphaFoldDB" id="A0A6L3SUI7"/>
<accession>A0A6L3SUI7</accession>
<organism evidence="2 3">
    <name type="scientific">Methylobacterium soli</name>
    <dbReference type="NCBI Taxonomy" id="553447"/>
    <lineage>
        <taxon>Bacteria</taxon>
        <taxon>Pseudomonadati</taxon>
        <taxon>Pseudomonadota</taxon>
        <taxon>Alphaproteobacteria</taxon>
        <taxon>Hyphomicrobiales</taxon>
        <taxon>Methylobacteriaceae</taxon>
        <taxon>Methylobacterium</taxon>
    </lineage>
</organism>
<proteinExistence type="predicted"/>
<evidence type="ECO:0000313" key="3">
    <source>
        <dbReference type="Proteomes" id="UP000474159"/>
    </source>
</evidence>
<evidence type="ECO:0000256" key="1">
    <source>
        <dbReference type="SAM" id="SignalP"/>
    </source>
</evidence>